<gene>
    <name evidence="6" type="primary">cmr5</name>
    <name evidence="6" type="ORF">DCK97_23740</name>
</gene>
<dbReference type="GO" id="GO:0005737">
    <property type="term" value="C:cytoplasm"/>
    <property type="evidence" value="ECO:0007669"/>
    <property type="project" value="UniProtKB-SubCell"/>
</dbReference>
<evidence type="ECO:0000256" key="5">
    <source>
        <dbReference type="ARBA" id="ARBA00030001"/>
    </source>
</evidence>
<keyword evidence="3" id="KW-0963">Cytoplasm</keyword>
<comment type="subcellular location">
    <subcellularLocation>
        <location evidence="1">Cytoplasm</location>
    </subcellularLocation>
</comment>
<comment type="similarity">
    <text evidence="2">Belongs to the CRISPR system Cmr5 family.</text>
</comment>
<evidence type="ECO:0000313" key="6">
    <source>
        <dbReference type="EMBL" id="HAE50428.1"/>
    </source>
</evidence>
<accession>A0A3B9IRW9</accession>
<dbReference type="EMBL" id="DMAI01000386">
    <property type="protein sequence ID" value="HAE50428.1"/>
    <property type="molecule type" value="Genomic_DNA"/>
</dbReference>
<dbReference type="SUPFAM" id="SSF158568">
    <property type="entry name" value="AF1862-like"/>
    <property type="match status" value="1"/>
</dbReference>
<dbReference type="Proteomes" id="UP000257706">
    <property type="component" value="Unassembled WGS sequence"/>
</dbReference>
<evidence type="ECO:0000313" key="7">
    <source>
        <dbReference type="Proteomes" id="UP000257706"/>
    </source>
</evidence>
<evidence type="ECO:0000256" key="1">
    <source>
        <dbReference type="ARBA" id="ARBA00004496"/>
    </source>
</evidence>
<dbReference type="NCBIfam" id="TIGR01881">
    <property type="entry name" value="cas_Cmr5"/>
    <property type="match status" value="1"/>
</dbReference>
<dbReference type="GO" id="GO:0051607">
    <property type="term" value="P:defense response to virus"/>
    <property type="evidence" value="ECO:0007669"/>
    <property type="project" value="UniProtKB-KW"/>
</dbReference>
<organism evidence="6 7">
    <name type="scientific">Tistrella mobilis</name>
    <dbReference type="NCBI Taxonomy" id="171437"/>
    <lineage>
        <taxon>Bacteria</taxon>
        <taxon>Pseudomonadati</taxon>
        <taxon>Pseudomonadota</taxon>
        <taxon>Alphaproteobacteria</taxon>
        <taxon>Geminicoccales</taxon>
        <taxon>Geminicoccaceae</taxon>
        <taxon>Tistrella</taxon>
    </lineage>
</organism>
<dbReference type="Gene3D" id="1.10.520.30">
    <property type="entry name" value="AF1862-like domain"/>
    <property type="match status" value="1"/>
</dbReference>
<name>A0A3B9IRW9_9PROT</name>
<keyword evidence="4" id="KW-0051">Antiviral defense</keyword>
<proteinExistence type="inferred from homology"/>
<evidence type="ECO:0000256" key="4">
    <source>
        <dbReference type="ARBA" id="ARBA00023118"/>
    </source>
</evidence>
<dbReference type="Pfam" id="PF09701">
    <property type="entry name" value="Cas_Cmr5"/>
    <property type="match status" value="1"/>
</dbReference>
<sequence>MSDLERLRAGAAHQAVMEIRAMTSARAYRQRIRSLPAEIVINGLGQALAMLVRDGASDRLEDAAAARTLMEHLQAWLCRGFPASPLAARKGPLVERITTCSDATYVWAGVEAQAYLRWLKKFAEAYLADADDGGRRG</sequence>
<reference evidence="6 7" key="1">
    <citation type="journal article" date="2018" name="Nat. Biotechnol.">
        <title>A standardized bacterial taxonomy based on genome phylogeny substantially revises the tree of life.</title>
        <authorList>
            <person name="Parks D.H."/>
            <person name="Chuvochina M."/>
            <person name="Waite D.W."/>
            <person name="Rinke C."/>
            <person name="Skarshewski A."/>
            <person name="Chaumeil P.A."/>
            <person name="Hugenholtz P."/>
        </authorList>
    </citation>
    <scope>NUCLEOTIDE SEQUENCE [LARGE SCALE GENOMIC DNA]</scope>
    <source>
        <strain evidence="6">UBA8739</strain>
    </source>
</reference>
<protein>
    <recommendedName>
        <fullName evidence="5">CRISPR type III-B/RAMP module-associated protein Cmr5</fullName>
    </recommendedName>
</protein>
<dbReference type="InterPro" id="IPR010160">
    <property type="entry name" value="CRISPR-assoc_prot_Cmr5"/>
</dbReference>
<evidence type="ECO:0000256" key="2">
    <source>
        <dbReference type="ARBA" id="ARBA00006161"/>
    </source>
</evidence>
<dbReference type="InterPro" id="IPR023101">
    <property type="entry name" value="AF1862-like_dom_sf"/>
</dbReference>
<evidence type="ECO:0000256" key="3">
    <source>
        <dbReference type="ARBA" id="ARBA00022490"/>
    </source>
</evidence>
<comment type="caution">
    <text evidence="6">The sequence shown here is derived from an EMBL/GenBank/DDBJ whole genome shotgun (WGS) entry which is preliminary data.</text>
</comment>
<dbReference type="AlphaFoldDB" id="A0A3B9IRW9"/>